<keyword evidence="2" id="KW-0418">Kinase</keyword>
<evidence type="ECO:0000313" key="5">
    <source>
        <dbReference type="Proteomes" id="UP001431693"/>
    </source>
</evidence>
<dbReference type="Pfam" id="PF07804">
    <property type="entry name" value="HipA_C"/>
    <property type="match status" value="1"/>
</dbReference>
<name>A0ABT6ZJN5_9ACTN</name>
<dbReference type="Gene3D" id="3.30.200.120">
    <property type="match status" value="1"/>
</dbReference>
<gene>
    <name evidence="4" type="ORF">QJ043_04080</name>
</gene>
<evidence type="ECO:0000256" key="2">
    <source>
        <dbReference type="ARBA" id="ARBA00022777"/>
    </source>
</evidence>
<feature type="domain" description="HipA-like C-terminal" evidence="3">
    <location>
        <begin position="30"/>
        <end position="194"/>
    </location>
</feature>
<dbReference type="RefSeq" id="WP_283713932.1">
    <property type="nucleotide sequence ID" value="NZ_JASJEW010000008.1"/>
</dbReference>
<keyword evidence="5" id="KW-1185">Reference proteome</keyword>
<dbReference type="Gene3D" id="1.10.1070.20">
    <property type="match status" value="1"/>
</dbReference>
<proteinExistence type="predicted"/>
<protein>
    <submittedName>
        <fullName evidence="4">CtkA family protein</fullName>
    </submittedName>
</protein>
<dbReference type="Proteomes" id="UP001431693">
    <property type="component" value="Unassembled WGS sequence"/>
</dbReference>
<reference evidence="4" key="1">
    <citation type="submission" date="2023-05" db="EMBL/GenBank/DDBJ databases">
        <title>[olsenella] sp. nov., isolated from a pig farm feces dump.</title>
        <authorList>
            <person name="Chang Y.-H."/>
        </authorList>
    </citation>
    <scope>NUCLEOTIDE SEQUENCE</scope>
    <source>
        <strain evidence="4">YH-ols2217</strain>
    </source>
</reference>
<accession>A0ABT6ZJN5</accession>
<keyword evidence="1" id="KW-0808">Transferase</keyword>
<evidence type="ECO:0000259" key="3">
    <source>
        <dbReference type="Pfam" id="PF07804"/>
    </source>
</evidence>
<dbReference type="InterPro" id="IPR012893">
    <property type="entry name" value="HipA-like_C"/>
</dbReference>
<organism evidence="4 5">
    <name type="scientific">Kribbibacterium absianum</name>
    <dbReference type="NCBI Taxonomy" id="3044210"/>
    <lineage>
        <taxon>Bacteria</taxon>
        <taxon>Bacillati</taxon>
        <taxon>Actinomycetota</taxon>
        <taxon>Coriobacteriia</taxon>
        <taxon>Coriobacteriales</taxon>
        <taxon>Kribbibacteriaceae</taxon>
        <taxon>Kribbibacterium</taxon>
    </lineage>
</organism>
<dbReference type="CDD" id="cd17792">
    <property type="entry name" value="CtkA"/>
    <property type="match status" value="1"/>
</dbReference>
<evidence type="ECO:0000256" key="1">
    <source>
        <dbReference type="ARBA" id="ARBA00022679"/>
    </source>
</evidence>
<sequence length="305" mass="33853">MDVWDLRDNEPSLLMYGGRAGRKDGILIDGAPWIAKYPRTTRDLTGKNLPSYTSSPVSEYVGSHIYSLLGIPAHETHLGYRGGKIVCACRDFTADGSRLFEFSKVKTTMDDDQEGFHGSPSDGEVVYLSDVLATIDTAPVLAHVPGVRERFWDMFVVDALIKNPDRNNGNWGVLLRDGAYELAPVYDNGSCLFPKRADDAFGRRTDPQALDEDAFGTNVSAYVLMGDDGRPHHIHPFAYMAESANPDLRAAMARVAAAFDFGAVERLFMSLPSEAYGWRVMSEPVREANLRLIEKRFDEGLRPLV</sequence>
<dbReference type="EMBL" id="JASJEX010000002">
    <property type="protein sequence ID" value="MDJ1129256.1"/>
    <property type="molecule type" value="Genomic_DNA"/>
</dbReference>
<evidence type="ECO:0000313" key="4">
    <source>
        <dbReference type="EMBL" id="MDJ1129256.1"/>
    </source>
</evidence>
<comment type="caution">
    <text evidence="4">The sequence shown here is derived from an EMBL/GenBank/DDBJ whole genome shotgun (WGS) entry which is preliminary data.</text>
</comment>